<dbReference type="STRING" id="641691.SAMN05421636_102431"/>
<dbReference type="InterPro" id="IPR052018">
    <property type="entry name" value="PHP_domain"/>
</dbReference>
<evidence type="ECO:0008006" key="3">
    <source>
        <dbReference type="Google" id="ProtNLM"/>
    </source>
</evidence>
<organism evidence="1 2">
    <name type="scientific">Pricia antarctica</name>
    <dbReference type="NCBI Taxonomy" id="641691"/>
    <lineage>
        <taxon>Bacteria</taxon>
        <taxon>Pseudomonadati</taxon>
        <taxon>Bacteroidota</taxon>
        <taxon>Flavobacteriia</taxon>
        <taxon>Flavobacteriales</taxon>
        <taxon>Flavobacteriaceae</taxon>
        <taxon>Pricia</taxon>
    </lineage>
</organism>
<sequence>MTNKVFLGIILSVLFLHFQGFSQDKKWYKGNLHAHSYWSDGDQFPEMIMEWYKSDGYDFTVLSDHNTLAEGEKWITLSEKEYLQKGFRDYLKKYGEDWVIHKLDSVGHTKVKLKTLMEYRPLFEEDGEFLIIQSEELTTNFGDKPIHINATNIQQKIDPKNGESVTEVIQNNIDAVLQQRKSLHVPIMPHINHPNFGYGISADDFIPLHDVRFFEVYNGHPAVHNEGDSTHLGTEEMWDLINSSYLQEKKPLLYGLATDDSHHYHRFDKSYSNPGRGWLMVRTDSLKASSIIEAMEKGDFYASTGVVLKHLEISNDRLKIEIASEPGVHYEIQLIGRDASSKTSQIIEKVEGTHANFTFPDGYVFVRAKVISDKTNQNFFDETEFEKAWTQPIIINSK</sequence>
<dbReference type="Gene3D" id="3.20.20.140">
    <property type="entry name" value="Metal-dependent hydrolases"/>
    <property type="match status" value="1"/>
</dbReference>
<keyword evidence="2" id="KW-1185">Reference proteome</keyword>
<accession>A0A1G6YZH9</accession>
<dbReference type="RefSeq" id="WP_217633291.1">
    <property type="nucleotide sequence ID" value="NZ_FNAO01000002.1"/>
</dbReference>
<protein>
    <recommendedName>
        <fullName evidence="3">Polymerase/histidinol phosphatase N-terminal domain-containing protein</fullName>
    </recommendedName>
</protein>
<gene>
    <name evidence="1" type="ORF">SAMN05421636_102431</name>
</gene>
<dbReference type="AlphaFoldDB" id="A0A1G6YZH9"/>
<reference evidence="1 2" key="1">
    <citation type="submission" date="2016-10" db="EMBL/GenBank/DDBJ databases">
        <authorList>
            <person name="de Groot N.N."/>
        </authorList>
    </citation>
    <scope>NUCLEOTIDE SEQUENCE [LARGE SCALE GENOMIC DNA]</scope>
    <source>
        <strain evidence="1 2">DSM 23421</strain>
    </source>
</reference>
<dbReference type="GO" id="GO:0004534">
    <property type="term" value="F:5'-3' RNA exonuclease activity"/>
    <property type="evidence" value="ECO:0007669"/>
    <property type="project" value="TreeGrafter"/>
</dbReference>
<dbReference type="GO" id="GO:0035312">
    <property type="term" value="F:5'-3' DNA exonuclease activity"/>
    <property type="evidence" value="ECO:0007669"/>
    <property type="project" value="TreeGrafter"/>
</dbReference>
<dbReference type="PANTHER" id="PTHR42924:SF11">
    <property type="entry name" value="POLYMERASE_HISTIDINOL PHOSPHATASE N-TERMINAL DOMAIN-CONTAINING PROTEIN"/>
    <property type="match status" value="1"/>
</dbReference>
<name>A0A1G6YZH9_9FLAO</name>
<proteinExistence type="predicted"/>
<dbReference type="InterPro" id="IPR016195">
    <property type="entry name" value="Pol/histidinol_Pase-like"/>
</dbReference>
<dbReference type="EMBL" id="FNAO01000002">
    <property type="protein sequence ID" value="SDD95748.1"/>
    <property type="molecule type" value="Genomic_DNA"/>
</dbReference>
<evidence type="ECO:0000313" key="2">
    <source>
        <dbReference type="Proteomes" id="UP000199109"/>
    </source>
</evidence>
<dbReference type="PANTHER" id="PTHR42924">
    <property type="entry name" value="EXONUCLEASE"/>
    <property type="match status" value="1"/>
</dbReference>
<dbReference type="Proteomes" id="UP000199109">
    <property type="component" value="Unassembled WGS sequence"/>
</dbReference>
<dbReference type="SUPFAM" id="SSF89550">
    <property type="entry name" value="PHP domain-like"/>
    <property type="match status" value="1"/>
</dbReference>
<evidence type="ECO:0000313" key="1">
    <source>
        <dbReference type="EMBL" id="SDD95748.1"/>
    </source>
</evidence>